<dbReference type="Gene3D" id="3.40.50.300">
    <property type="entry name" value="P-loop containing nucleotide triphosphate hydrolases"/>
    <property type="match status" value="1"/>
</dbReference>
<proteinExistence type="predicted"/>
<dbReference type="PANTHER" id="PTHR44688:SF25">
    <property type="entry name" value="HTH LUXR-TYPE DOMAIN-CONTAINING PROTEIN"/>
    <property type="match status" value="1"/>
</dbReference>
<geneLocation type="plasmid" evidence="8">
    <name>pr1cp1</name>
</geneLocation>
<dbReference type="InterPro" id="IPR059106">
    <property type="entry name" value="WHD_MalT"/>
</dbReference>
<evidence type="ECO:0000313" key="8">
    <source>
        <dbReference type="Proteomes" id="UP000186108"/>
    </source>
</evidence>
<dbReference type="SMART" id="SM00421">
    <property type="entry name" value="HTH_LUXR"/>
    <property type="match status" value="1"/>
</dbReference>
<evidence type="ECO:0000256" key="4">
    <source>
        <dbReference type="SAM" id="MobiDB-lite"/>
    </source>
</evidence>
<evidence type="ECO:0000256" key="3">
    <source>
        <dbReference type="ARBA" id="ARBA00023163"/>
    </source>
</evidence>
<dbReference type="SUPFAM" id="SSF46894">
    <property type="entry name" value="C-terminal effector domain of the bipartite response regulators"/>
    <property type="match status" value="1"/>
</dbReference>
<dbReference type="EMBL" id="CP009112">
    <property type="protein sequence ID" value="ANS32296.1"/>
    <property type="molecule type" value="Genomic_DNA"/>
</dbReference>
<keyword evidence="3" id="KW-0804">Transcription</keyword>
<dbReference type="InterPro" id="IPR016032">
    <property type="entry name" value="Sig_transdc_resp-reg_C-effctor"/>
</dbReference>
<feature type="domain" description="HTH luxR-type" evidence="5">
    <location>
        <begin position="630"/>
        <end position="695"/>
    </location>
</feature>
<geneLocation type="plasmid" evidence="7">
    <name>pR1CP1</name>
</geneLocation>
<evidence type="ECO:0000313" key="6">
    <source>
        <dbReference type="EMBL" id="ANS32296.1"/>
    </source>
</evidence>
<evidence type="ECO:0000256" key="1">
    <source>
        <dbReference type="ARBA" id="ARBA00023015"/>
    </source>
</evidence>
<dbReference type="GO" id="GO:0006355">
    <property type="term" value="P:regulation of DNA-templated transcription"/>
    <property type="evidence" value="ECO:0007669"/>
    <property type="project" value="InterPro"/>
</dbReference>
<protein>
    <recommendedName>
        <fullName evidence="5">HTH luxR-type domain-containing protein</fullName>
    </recommendedName>
</protein>
<keyword evidence="7" id="KW-0614">Plasmid</keyword>
<dbReference type="CDD" id="cd06170">
    <property type="entry name" value="LuxR_C_like"/>
    <property type="match status" value="1"/>
</dbReference>
<sequence>MTDVLERVPVIVRSRLRPPDPHPDEVCRTRLLSRLDTSAEPVTLLAAPQGSGKSVLLAQWVRRNTDRCAWVSLGPQEATLCDVWSAILQALEPICGEGSGLTPQGRADPRNLLDRSVPELLNRLAEVGPLILVLDGLDSVVDPRAKESLSHFVLQAPSHVRIILSTCRPAAGPVPLLRATGRLNEITTADLRFTVPETRQMLELVARRTVTEEEVSFLHERLDGWAAGLRLAAIALRAGRPVGLPQEIIDYIYTEVLDKTSPEVRSAIVRTSILSELRYGLVKAVAGRKATQALASFASSSLFLRPIADGWVCHPALKAAATDHLIQTDPAMRQVLEERAWHHLAQEGDLLGATAHAFEAGMISQASELVVDSWPLAEPEYLVECVSQLDPEMDSPVALVGAAAALARGRADVAHQFLKKQCEGAGAVRGLLCLQIGELANARGAIDLPLHANTPGNWCQVISHLVVGSADLWEGRLDTAIKRLDVAAEAAERLRYCDALVRALDALVACSVQSGNPECAREAAMKAVDVHRRDPSRSTVPAISLAYLDVTGLQESGARPRTGSPPHVPAGGPHQAAFAEYLRASSARAAGDLVAYRLAQSRGRSVLKIHQAGALLCALLGDDPCMLSAHSEPVEELTSRELVVLKALSGPLTLPEIARELHVSHNTIKTQVSSLFRKLDVHDRAGALHLARKRGLILRGHHDELTSQSRHGSNFVHNIIDSSSSRTKRVAAAMPTTGRSSPAPRSP</sequence>
<evidence type="ECO:0000313" key="7">
    <source>
        <dbReference type="EMBL" id="ANS32389.1"/>
    </source>
</evidence>
<name>A0A1B1KIE8_RHOOP</name>
<evidence type="ECO:0000256" key="2">
    <source>
        <dbReference type="ARBA" id="ARBA00023125"/>
    </source>
</evidence>
<dbReference type="InterPro" id="IPR036388">
    <property type="entry name" value="WH-like_DNA-bd_sf"/>
</dbReference>
<dbReference type="AlphaFoldDB" id="A0A1B1KIE8"/>
<organism evidence="7 8">
    <name type="scientific">Rhodococcus opacus</name>
    <name type="common">Nocardia opaca</name>
    <dbReference type="NCBI Taxonomy" id="37919"/>
    <lineage>
        <taxon>Bacteria</taxon>
        <taxon>Bacillati</taxon>
        <taxon>Actinomycetota</taxon>
        <taxon>Actinomycetes</taxon>
        <taxon>Mycobacteriales</taxon>
        <taxon>Nocardiaceae</taxon>
        <taxon>Rhodococcus</taxon>
    </lineage>
</organism>
<dbReference type="Proteomes" id="UP000186108">
    <property type="component" value="Plasmid pR1CP1"/>
</dbReference>
<dbReference type="PANTHER" id="PTHR44688">
    <property type="entry name" value="DNA-BINDING TRANSCRIPTIONAL ACTIVATOR DEVR_DOSR"/>
    <property type="match status" value="1"/>
</dbReference>
<keyword evidence="2" id="KW-0238">DNA-binding</keyword>
<dbReference type="InterPro" id="IPR000792">
    <property type="entry name" value="Tscrpt_reg_LuxR_C"/>
</dbReference>
<accession>A0A1B1KIE8</accession>
<dbReference type="EMBL" id="CP009112">
    <property type="protein sequence ID" value="ANS32389.1"/>
    <property type="molecule type" value="Genomic_DNA"/>
</dbReference>
<dbReference type="Pfam" id="PF00196">
    <property type="entry name" value="GerE"/>
    <property type="match status" value="1"/>
</dbReference>
<dbReference type="GO" id="GO:0003677">
    <property type="term" value="F:DNA binding"/>
    <property type="evidence" value="ECO:0007669"/>
    <property type="project" value="UniProtKB-KW"/>
</dbReference>
<dbReference type="Gene3D" id="1.10.10.10">
    <property type="entry name" value="Winged helix-like DNA-binding domain superfamily/Winged helix DNA-binding domain"/>
    <property type="match status" value="1"/>
</dbReference>
<dbReference type="Pfam" id="PF25873">
    <property type="entry name" value="WHD_MalT"/>
    <property type="match status" value="1"/>
</dbReference>
<evidence type="ECO:0000259" key="5">
    <source>
        <dbReference type="PROSITE" id="PS50043"/>
    </source>
</evidence>
<keyword evidence="1" id="KW-0805">Transcription regulation</keyword>
<feature type="region of interest" description="Disordered" evidence="4">
    <location>
        <begin position="720"/>
        <end position="747"/>
    </location>
</feature>
<dbReference type="InterPro" id="IPR027417">
    <property type="entry name" value="P-loop_NTPase"/>
</dbReference>
<reference evidence="7 8" key="1">
    <citation type="submission" date="2014-07" db="EMBL/GenBank/DDBJ databases">
        <authorList>
            <person name="Zhang J.E."/>
            <person name="Yang H."/>
            <person name="Guo J."/>
            <person name="Deng Z."/>
            <person name="Luo H."/>
            <person name="Luo M."/>
            <person name="Zhao B."/>
        </authorList>
    </citation>
    <scope>NUCLEOTIDE SEQUENCE [LARGE SCALE GENOMIC DNA]</scope>
    <source>
        <strain evidence="7 8">1CP</strain>
        <plasmid evidence="8">Plasmid pr1cp1</plasmid>
        <plasmid evidence="7">pR1CP1</plasmid>
    </source>
</reference>
<gene>
    <name evidence="6" type="ORF">R1CP_38500</name>
    <name evidence="7" type="ORF">R1CP_39005</name>
</gene>
<dbReference type="SUPFAM" id="SSF52540">
    <property type="entry name" value="P-loop containing nucleoside triphosphate hydrolases"/>
    <property type="match status" value="1"/>
</dbReference>
<dbReference type="PROSITE" id="PS50043">
    <property type="entry name" value="HTH_LUXR_2"/>
    <property type="match status" value="1"/>
</dbReference>